<dbReference type="Proteomes" id="UP000030750">
    <property type="component" value="Unassembled WGS sequence"/>
</dbReference>
<evidence type="ECO:0000313" key="4">
    <source>
        <dbReference type="Proteomes" id="UP000030750"/>
    </source>
</evidence>
<dbReference type="AlphaFoldDB" id="U6LEW7"/>
<proteinExistence type="predicted"/>
<dbReference type="EMBL" id="HG711278">
    <property type="protein sequence ID" value="CDJ48721.1"/>
    <property type="molecule type" value="Genomic_DNA"/>
</dbReference>
<dbReference type="SUPFAM" id="SSF56091">
    <property type="entry name" value="DNA ligase/mRNA capping enzyme, catalytic domain"/>
    <property type="match status" value="1"/>
</dbReference>
<dbReference type="GO" id="GO:0006310">
    <property type="term" value="P:DNA recombination"/>
    <property type="evidence" value="ECO:0007669"/>
    <property type="project" value="InterPro"/>
</dbReference>
<accession>U6LEW7</accession>
<dbReference type="Pfam" id="PF01068">
    <property type="entry name" value="DNA_ligase_A_M"/>
    <property type="match status" value="1"/>
</dbReference>
<dbReference type="Gene3D" id="3.30.470.30">
    <property type="entry name" value="DNA ligase/mRNA capping enzyme"/>
    <property type="match status" value="1"/>
</dbReference>
<evidence type="ECO:0000313" key="3">
    <source>
        <dbReference type="EMBL" id="CDJ48721.1"/>
    </source>
</evidence>
<dbReference type="GO" id="GO:0005524">
    <property type="term" value="F:ATP binding"/>
    <property type="evidence" value="ECO:0007669"/>
    <property type="project" value="InterPro"/>
</dbReference>
<evidence type="ECO:0000259" key="2">
    <source>
        <dbReference type="Pfam" id="PF01068"/>
    </source>
</evidence>
<reference evidence="3" key="2">
    <citation type="submission" date="2013-10" db="EMBL/GenBank/DDBJ databases">
        <authorList>
            <person name="Aslett M."/>
        </authorList>
    </citation>
    <scope>NUCLEOTIDE SEQUENCE [LARGE SCALE GENOMIC DNA]</scope>
    <source>
        <strain evidence="3">Houghton</strain>
    </source>
</reference>
<gene>
    <name evidence="3" type="ORF">EBH_0050460</name>
</gene>
<reference evidence="3" key="1">
    <citation type="submission" date="2013-10" db="EMBL/GenBank/DDBJ databases">
        <title>Genomic analysis of the causative agents of coccidiosis in chickens.</title>
        <authorList>
            <person name="Reid A.J."/>
            <person name="Blake D."/>
            <person name="Billington K."/>
            <person name="Browne H."/>
            <person name="Dunn M."/>
            <person name="Hung S."/>
            <person name="Kawahara F."/>
            <person name="Miranda-Saavedra D."/>
            <person name="Mourier T."/>
            <person name="Nagra H."/>
            <person name="Otto T.D."/>
            <person name="Rawlings N."/>
            <person name="Sanchez A."/>
            <person name="Sanders M."/>
            <person name="Subramaniam C."/>
            <person name="Tay Y."/>
            <person name="Dear P."/>
            <person name="Doerig C."/>
            <person name="Gruber A."/>
            <person name="Parkinson J."/>
            <person name="Shirley M."/>
            <person name="Wan K.L."/>
            <person name="Berriman M."/>
            <person name="Tomley F."/>
            <person name="Pain A."/>
        </authorList>
    </citation>
    <scope>NUCLEOTIDE SEQUENCE [LARGE SCALE GENOMIC DNA]</scope>
    <source>
        <strain evidence="3">Houghton</strain>
    </source>
</reference>
<dbReference type="GO" id="GO:0006281">
    <property type="term" value="P:DNA repair"/>
    <property type="evidence" value="ECO:0007669"/>
    <property type="project" value="InterPro"/>
</dbReference>
<evidence type="ECO:0000256" key="1">
    <source>
        <dbReference type="SAM" id="MobiDB-lite"/>
    </source>
</evidence>
<dbReference type="InterPro" id="IPR012310">
    <property type="entry name" value="DNA_ligase_ATP-dep_cent"/>
</dbReference>
<feature type="region of interest" description="Disordered" evidence="1">
    <location>
        <begin position="44"/>
        <end position="97"/>
    </location>
</feature>
<sequence length="185" mass="21676">MLLSRRGTDYTFKYGYTSIQRKLQQQQQQQQQVQQQQVQQHQQVKQEQQQEQQQGQQQEQQQEQQQQQQQLQQDHPQGPPQQQQQRQQQQQQQQQAAADSVPEDLCDILLKSFNGLSCILDGEIYAFDKKNNKPLPFNTIKSVAAAETGDKFLAFVVFDILAYSSTDGAEVYRHPIRYLPLTQRR</sequence>
<keyword evidence="4" id="KW-1185">Reference proteome</keyword>
<dbReference type="GO" id="GO:0003910">
    <property type="term" value="F:DNA ligase (ATP) activity"/>
    <property type="evidence" value="ECO:0007669"/>
    <property type="project" value="InterPro"/>
</dbReference>
<organism evidence="3 4">
    <name type="scientific">Eimeria brunetti</name>
    <dbReference type="NCBI Taxonomy" id="51314"/>
    <lineage>
        <taxon>Eukaryota</taxon>
        <taxon>Sar</taxon>
        <taxon>Alveolata</taxon>
        <taxon>Apicomplexa</taxon>
        <taxon>Conoidasida</taxon>
        <taxon>Coccidia</taxon>
        <taxon>Eucoccidiorida</taxon>
        <taxon>Eimeriorina</taxon>
        <taxon>Eimeriidae</taxon>
        <taxon>Eimeria</taxon>
    </lineage>
</organism>
<feature type="domain" description="ATP-dependent DNA ligase family profile" evidence="2">
    <location>
        <begin position="115"/>
        <end position="172"/>
    </location>
</feature>
<protein>
    <recommendedName>
        <fullName evidence="2">ATP-dependent DNA ligase family profile domain-containing protein</fullName>
    </recommendedName>
</protein>
<feature type="compositionally biased region" description="Low complexity" evidence="1">
    <location>
        <begin position="44"/>
        <end position="95"/>
    </location>
</feature>
<dbReference type="OrthoDB" id="331748at2759"/>
<dbReference type="VEuPathDB" id="ToxoDB:EBH_0050460"/>
<name>U6LEW7_9EIME</name>